<evidence type="ECO:0000256" key="4">
    <source>
        <dbReference type="ARBA" id="ARBA00022989"/>
    </source>
</evidence>
<proteinExistence type="predicted"/>
<dbReference type="Pfam" id="PF07690">
    <property type="entry name" value="MFS_1"/>
    <property type="match status" value="1"/>
</dbReference>
<evidence type="ECO:0000256" key="3">
    <source>
        <dbReference type="ARBA" id="ARBA00022692"/>
    </source>
</evidence>
<dbReference type="GO" id="GO:0022857">
    <property type="term" value="F:transmembrane transporter activity"/>
    <property type="evidence" value="ECO:0007669"/>
    <property type="project" value="InterPro"/>
</dbReference>
<dbReference type="InterPro" id="IPR011701">
    <property type="entry name" value="MFS"/>
</dbReference>
<dbReference type="PANTHER" id="PTHR23513:SF6">
    <property type="entry name" value="MAJOR FACILITATOR SUPERFAMILY ASSOCIATED DOMAIN-CONTAINING PROTEIN"/>
    <property type="match status" value="1"/>
</dbReference>
<keyword evidence="3 6" id="KW-0812">Transmembrane</keyword>
<dbReference type="EMBL" id="JACHIN010000001">
    <property type="protein sequence ID" value="MBB5074837.1"/>
    <property type="molecule type" value="Genomic_DNA"/>
</dbReference>
<dbReference type="PANTHER" id="PTHR23513">
    <property type="entry name" value="INTEGRAL MEMBRANE EFFLUX PROTEIN-RELATED"/>
    <property type="match status" value="1"/>
</dbReference>
<dbReference type="SUPFAM" id="SSF103473">
    <property type="entry name" value="MFS general substrate transporter"/>
    <property type="match status" value="1"/>
</dbReference>
<evidence type="ECO:0000313" key="7">
    <source>
        <dbReference type="EMBL" id="MBB5074837.1"/>
    </source>
</evidence>
<feature type="transmembrane region" description="Helical" evidence="6">
    <location>
        <begin position="12"/>
        <end position="33"/>
    </location>
</feature>
<accession>A0A7W7ZW29</accession>
<dbReference type="GO" id="GO:0005886">
    <property type="term" value="C:plasma membrane"/>
    <property type="evidence" value="ECO:0007669"/>
    <property type="project" value="UniProtKB-SubCell"/>
</dbReference>
<evidence type="ECO:0000256" key="5">
    <source>
        <dbReference type="ARBA" id="ARBA00023136"/>
    </source>
</evidence>
<feature type="transmembrane region" description="Helical" evidence="6">
    <location>
        <begin position="234"/>
        <end position="252"/>
    </location>
</feature>
<evidence type="ECO:0000256" key="6">
    <source>
        <dbReference type="SAM" id="Phobius"/>
    </source>
</evidence>
<dbReference type="AlphaFoldDB" id="A0A7W7ZW29"/>
<feature type="transmembrane region" description="Helical" evidence="6">
    <location>
        <begin position="288"/>
        <end position="306"/>
    </location>
</feature>
<feature type="transmembrane region" description="Helical" evidence="6">
    <location>
        <begin position="106"/>
        <end position="125"/>
    </location>
</feature>
<keyword evidence="4 6" id="KW-1133">Transmembrane helix</keyword>
<comment type="caution">
    <text evidence="7">The sequence shown here is derived from an EMBL/GenBank/DDBJ whole genome shotgun (WGS) entry which is preliminary data.</text>
</comment>
<feature type="transmembrane region" description="Helical" evidence="6">
    <location>
        <begin position="258"/>
        <end position="276"/>
    </location>
</feature>
<dbReference type="InterPro" id="IPR036259">
    <property type="entry name" value="MFS_trans_sf"/>
</dbReference>
<feature type="transmembrane region" description="Helical" evidence="6">
    <location>
        <begin position="381"/>
        <end position="400"/>
    </location>
</feature>
<reference evidence="7 8" key="1">
    <citation type="submission" date="2020-08" db="EMBL/GenBank/DDBJ databases">
        <title>Genomic Encyclopedia of Type Strains, Phase IV (KMG-IV): sequencing the most valuable type-strain genomes for metagenomic binning, comparative biology and taxonomic classification.</title>
        <authorList>
            <person name="Goeker M."/>
        </authorList>
    </citation>
    <scope>NUCLEOTIDE SEQUENCE [LARGE SCALE GENOMIC DNA]</scope>
    <source>
        <strain evidence="7 8">DSM 45385</strain>
    </source>
</reference>
<keyword evidence="5 6" id="KW-0472">Membrane</keyword>
<dbReference type="Proteomes" id="UP000568380">
    <property type="component" value="Unassembled WGS sequence"/>
</dbReference>
<name>A0A7W7ZW29_9ACTN</name>
<feature type="transmembrane region" description="Helical" evidence="6">
    <location>
        <begin position="312"/>
        <end position="334"/>
    </location>
</feature>
<keyword evidence="8" id="KW-1185">Reference proteome</keyword>
<gene>
    <name evidence="7" type="ORF">HNR40_000283</name>
</gene>
<dbReference type="RefSeq" id="WP_312896143.1">
    <property type="nucleotide sequence ID" value="NZ_JACHIN010000001.1"/>
</dbReference>
<comment type="subcellular location">
    <subcellularLocation>
        <location evidence="1">Cell membrane</location>
        <topology evidence="1">Multi-pass membrane protein</topology>
    </subcellularLocation>
</comment>
<feature type="transmembrane region" description="Helical" evidence="6">
    <location>
        <begin position="159"/>
        <end position="186"/>
    </location>
</feature>
<sequence length="404" mass="41920">MKTTSLLLEPGFRNLYLGSAVSAFGAQVGYVALPLLAVTTLHAGAGQVGLLSALATISVLVVGLPAGAWIDRMRKKPLMIVADLVRAVLLASVPVAAWLGGLTMEHLYAVAALTGVGTLFFDVAAQSLVPRLVGRERLTEANSLLVGTNAAMDISGRSFAGVLVGAAGAPAAVLLNAAGYLCSAVFLRGVPAVETPPALGPRPKLATQIGEGVGFVLGHAMLRPIVLQGAMTNLGFPLYSVLLPVLVVSQLGYPEWVLGLYLAVGGVGTLAGSATAHHVGARLGRGRAVWIVSLITTPASLLVPLLNGGAWIWVSAAAWFALTYRTGLNNVLLVSFRQRVTPDEMLGRVNATMRLILMGAVGVGGLLAGLIGELWGVRAALWAGALFMSLSWVPIYFSPLRAER</sequence>
<evidence type="ECO:0000256" key="2">
    <source>
        <dbReference type="ARBA" id="ARBA00022475"/>
    </source>
</evidence>
<evidence type="ECO:0000256" key="1">
    <source>
        <dbReference type="ARBA" id="ARBA00004651"/>
    </source>
</evidence>
<evidence type="ECO:0000313" key="8">
    <source>
        <dbReference type="Proteomes" id="UP000568380"/>
    </source>
</evidence>
<dbReference type="Gene3D" id="1.20.1250.20">
    <property type="entry name" value="MFS general substrate transporter like domains"/>
    <property type="match status" value="1"/>
</dbReference>
<keyword evidence="2" id="KW-1003">Cell membrane</keyword>
<protein>
    <submittedName>
        <fullName evidence="7">MFS family permease</fullName>
    </submittedName>
</protein>
<feature type="transmembrane region" description="Helical" evidence="6">
    <location>
        <begin position="45"/>
        <end position="66"/>
    </location>
</feature>
<feature type="transmembrane region" description="Helical" evidence="6">
    <location>
        <begin position="355"/>
        <end position="375"/>
    </location>
</feature>
<organism evidence="7 8">
    <name type="scientific">Nonomuraea endophytica</name>
    <dbReference type="NCBI Taxonomy" id="714136"/>
    <lineage>
        <taxon>Bacteria</taxon>
        <taxon>Bacillati</taxon>
        <taxon>Actinomycetota</taxon>
        <taxon>Actinomycetes</taxon>
        <taxon>Streptosporangiales</taxon>
        <taxon>Streptosporangiaceae</taxon>
        <taxon>Nonomuraea</taxon>
    </lineage>
</organism>
<feature type="transmembrane region" description="Helical" evidence="6">
    <location>
        <begin position="78"/>
        <end position="100"/>
    </location>
</feature>
<dbReference type="CDD" id="cd06173">
    <property type="entry name" value="MFS_MefA_like"/>
    <property type="match status" value="1"/>
</dbReference>